<name>A0ABT9QDL2_9ACTN</name>
<gene>
    <name evidence="2" type="ORF">J2853_004027</name>
</gene>
<dbReference type="Pfam" id="PF00583">
    <property type="entry name" value="Acetyltransf_1"/>
    <property type="match status" value="1"/>
</dbReference>
<comment type="caution">
    <text evidence="2">The sequence shown here is derived from an EMBL/GenBank/DDBJ whole genome shotgun (WGS) entry which is preliminary data.</text>
</comment>
<evidence type="ECO:0000259" key="1">
    <source>
        <dbReference type="PROSITE" id="PS51186"/>
    </source>
</evidence>
<dbReference type="CDD" id="cd04301">
    <property type="entry name" value="NAT_SF"/>
    <property type="match status" value="1"/>
</dbReference>
<evidence type="ECO:0000313" key="3">
    <source>
        <dbReference type="Proteomes" id="UP001225356"/>
    </source>
</evidence>
<sequence>MNVVVTMTPGGWTAHHGESAVGKAAAFVRPDDRCVVSFGSCRAEAYGPLARAVAQHFQRDLHTEIDESDTETHRHLAESGFAVHRREHLYAIPTDPAITGLAGGTAPPEFEIVTADQVDEDRLRELDDELRQDVPGADGWKWSPPGFRRETHDSPSFDPALYLVAVERSTGRYAGLVRVWNDPGVPRLGLIAVGRPYRRRGLASILLARAFAVLHERGKTEVTAEADVTNTGSTTLLTGLGARRTGGSVELVRPRPEAGPV</sequence>
<organism evidence="2 3">
    <name type="scientific">Streptosporangium lutulentum</name>
    <dbReference type="NCBI Taxonomy" id="1461250"/>
    <lineage>
        <taxon>Bacteria</taxon>
        <taxon>Bacillati</taxon>
        <taxon>Actinomycetota</taxon>
        <taxon>Actinomycetes</taxon>
        <taxon>Streptosporangiales</taxon>
        <taxon>Streptosporangiaceae</taxon>
        <taxon>Streptosporangium</taxon>
    </lineage>
</organism>
<proteinExistence type="predicted"/>
<dbReference type="EMBL" id="JAUSQU010000001">
    <property type="protein sequence ID" value="MDP9844816.1"/>
    <property type="molecule type" value="Genomic_DNA"/>
</dbReference>
<dbReference type="Gene3D" id="3.40.630.30">
    <property type="match status" value="1"/>
</dbReference>
<dbReference type="SUPFAM" id="SSF55729">
    <property type="entry name" value="Acyl-CoA N-acyltransferases (Nat)"/>
    <property type="match status" value="1"/>
</dbReference>
<dbReference type="PROSITE" id="PS51186">
    <property type="entry name" value="GNAT"/>
    <property type="match status" value="1"/>
</dbReference>
<dbReference type="Proteomes" id="UP001225356">
    <property type="component" value="Unassembled WGS sequence"/>
</dbReference>
<protein>
    <submittedName>
        <fullName evidence="2">GNAT superfamily N-acetyltransferase</fullName>
    </submittedName>
</protein>
<dbReference type="InterPro" id="IPR016181">
    <property type="entry name" value="Acyl_CoA_acyltransferase"/>
</dbReference>
<dbReference type="RefSeq" id="WP_307559958.1">
    <property type="nucleotide sequence ID" value="NZ_JAUSQU010000001.1"/>
</dbReference>
<dbReference type="InterPro" id="IPR000182">
    <property type="entry name" value="GNAT_dom"/>
</dbReference>
<evidence type="ECO:0000313" key="2">
    <source>
        <dbReference type="EMBL" id="MDP9844816.1"/>
    </source>
</evidence>
<feature type="domain" description="N-acetyltransferase" evidence="1">
    <location>
        <begin position="110"/>
        <end position="261"/>
    </location>
</feature>
<keyword evidence="3" id="KW-1185">Reference proteome</keyword>
<reference evidence="2 3" key="1">
    <citation type="submission" date="2023-07" db="EMBL/GenBank/DDBJ databases">
        <title>Sequencing the genomes of 1000 actinobacteria strains.</title>
        <authorList>
            <person name="Klenk H.-P."/>
        </authorList>
    </citation>
    <scope>NUCLEOTIDE SEQUENCE [LARGE SCALE GENOMIC DNA]</scope>
    <source>
        <strain evidence="2 3">DSM 46740</strain>
    </source>
</reference>
<accession>A0ABT9QDL2</accession>